<dbReference type="EMBL" id="PFUI01000095">
    <property type="protein sequence ID" value="PJB29843.1"/>
    <property type="molecule type" value="Genomic_DNA"/>
</dbReference>
<sequence>MDLPKPKILTILLLNVNFLFIILISAFLQEEGCCKMTRIKKYIISFLLLTSAIWLIYFQTLNFNLQSWDNEIYIWHNSFIKAFTWSNLQHIFTKFFVGNYAPVQMLSYMVDYAVWETNPLGFHLTNIVLHWMGSLLLYLLLWKLTQKWSVATIASLIFAVHPIQVETVAWLAQRKSLLAAVFFFLSFYVYCMSRDREGLFWTLASLGLFVLSLLSKISAITMPLLLLLYEYSYKKVRARTVYRLIPFFIVSAIFTFVAIKSQELPSGYEPWGGSLYHNILTVLVTLRIYILKFLFPFHLSAYYDFSYENISDPGVIGSIFLLLIVLLWIIRLYKKNPALGYWILWPFILLVPNLQIVPLPIVMADRYLHLPIIGLSVFIGDLLARLFEKRKEKQISILVIAVLIFSSYTATSFERAKVWKDDLSLWKDTVIKTPNYFTFYTYGTVLKLEGRFQEAEMWLRKSLVLNPSFYLTYKSLGSIYDQQKEYDRAVAFLRKSVDLLESGEGDDVWELLGNVYQKQGKLREAVGAYERSLQINAYSESVQSKLVNLYVQMGELPKAGRLCEALIRVNPNIYQAHYNLGMYYHQIVKDDDLSLKHFDRAIQINPKLLNAYFQEAVIYESRKNIDKAVENYENFLTLNKIQDADGVRAANNLAFLYAEHKPARLDEALQLAEKINILVPHNGSLLDTLGWVHYRRGNYRMANEMLEKGLSCSPNNLDILLHLSKTLIKLGQMDAAKKTLKETWSRPEATVEQRMEAEILLKKLD</sequence>
<feature type="transmembrane region" description="Helical" evidence="4">
    <location>
        <begin position="177"/>
        <end position="193"/>
    </location>
</feature>
<keyword evidence="1" id="KW-0677">Repeat</keyword>
<dbReference type="PROSITE" id="PS50005">
    <property type="entry name" value="TPR"/>
    <property type="match status" value="4"/>
</dbReference>
<evidence type="ECO:0000313" key="5">
    <source>
        <dbReference type="EMBL" id="PJB29843.1"/>
    </source>
</evidence>
<dbReference type="PANTHER" id="PTHR44227">
    <property type="match status" value="1"/>
</dbReference>
<feature type="transmembrane region" description="Helical" evidence="4">
    <location>
        <begin position="39"/>
        <end position="58"/>
    </location>
</feature>
<feature type="transmembrane region" description="Helical" evidence="4">
    <location>
        <begin position="271"/>
        <end position="290"/>
    </location>
</feature>
<dbReference type="Pfam" id="PF13176">
    <property type="entry name" value="TPR_7"/>
    <property type="match status" value="1"/>
</dbReference>
<accession>A0A2M8AV96</accession>
<evidence type="ECO:0000313" key="6">
    <source>
        <dbReference type="Proteomes" id="UP000231366"/>
    </source>
</evidence>
<dbReference type="Pfam" id="PF13181">
    <property type="entry name" value="TPR_8"/>
    <property type="match status" value="2"/>
</dbReference>
<dbReference type="SMART" id="SM00028">
    <property type="entry name" value="TPR"/>
    <property type="match status" value="7"/>
</dbReference>
<reference evidence="6" key="1">
    <citation type="submission" date="2017-09" db="EMBL/GenBank/DDBJ databases">
        <title>Depth-based differentiation of microbial function through sediment-hosted aquifers and enrichment of novel symbionts in the deep terrestrial subsurface.</title>
        <authorList>
            <person name="Probst A.J."/>
            <person name="Ladd B."/>
            <person name="Jarett J.K."/>
            <person name="Geller-Mcgrath D.E."/>
            <person name="Sieber C.M.K."/>
            <person name="Emerson J.B."/>
            <person name="Anantharaman K."/>
            <person name="Thomas B.C."/>
            <person name="Malmstrom R."/>
            <person name="Stieglmeier M."/>
            <person name="Klingl A."/>
            <person name="Woyke T."/>
            <person name="Ryan C.M."/>
            <person name="Banfield J.F."/>
        </authorList>
    </citation>
    <scope>NUCLEOTIDE SEQUENCE [LARGE SCALE GENOMIC DNA]</scope>
</reference>
<keyword evidence="2 3" id="KW-0802">TPR repeat</keyword>
<dbReference type="SUPFAM" id="SSF48452">
    <property type="entry name" value="TPR-like"/>
    <property type="match status" value="2"/>
</dbReference>
<feature type="transmembrane region" description="Helical" evidence="4">
    <location>
        <begin position="6"/>
        <end position="27"/>
    </location>
</feature>
<dbReference type="Proteomes" id="UP000231366">
    <property type="component" value="Unassembled WGS sequence"/>
</dbReference>
<dbReference type="AlphaFoldDB" id="A0A2M8AV96"/>
<proteinExistence type="predicted"/>
<feature type="repeat" description="TPR" evidence="3">
    <location>
        <begin position="683"/>
        <end position="716"/>
    </location>
</feature>
<protein>
    <submittedName>
        <fullName evidence="5">Uncharacterized protein</fullName>
    </submittedName>
</protein>
<dbReference type="Gene3D" id="1.25.40.10">
    <property type="entry name" value="Tetratricopeptide repeat domain"/>
    <property type="match status" value="3"/>
</dbReference>
<gene>
    <name evidence="5" type="ORF">CO110_03665</name>
</gene>
<feature type="repeat" description="TPR" evidence="3">
    <location>
        <begin position="609"/>
        <end position="642"/>
    </location>
</feature>
<feature type="transmembrane region" description="Helical" evidence="4">
    <location>
        <begin position="241"/>
        <end position="259"/>
    </location>
</feature>
<feature type="transmembrane region" description="Helical" evidence="4">
    <location>
        <begin position="200"/>
        <end position="229"/>
    </location>
</feature>
<feature type="transmembrane region" description="Helical" evidence="4">
    <location>
        <begin position="148"/>
        <end position="165"/>
    </location>
</feature>
<dbReference type="PANTHER" id="PTHR44227:SF3">
    <property type="entry name" value="PROTEIN O-MANNOSYL-TRANSFERASE TMTC4"/>
    <property type="match status" value="1"/>
</dbReference>
<feature type="repeat" description="TPR" evidence="3">
    <location>
        <begin position="506"/>
        <end position="539"/>
    </location>
</feature>
<dbReference type="Pfam" id="PF13432">
    <property type="entry name" value="TPR_16"/>
    <property type="match status" value="1"/>
</dbReference>
<feature type="repeat" description="TPR" evidence="3">
    <location>
        <begin position="470"/>
        <end position="503"/>
    </location>
</feature>
<evidence type="ECO:0000256" key="2">
    <source>
        <dbReference type="ARBA" id="ARBA00022803"/>
    </source>
</evidence>
<feature type="transmembrane region" description="Helical" evidence="4">
    <location>
        <begin position="395"/>
        <end position="413"/>
    </location>
</feature>
<evidence type="ECO:0000256" key="4">
    <source>
        <dbReference type="SAM" id="Phobius"/>
    </source>
</evidence>
<keyword evidence="4" id="KW-1133">Transmembrane helix</keyword>
<evidence type="ECO:0000256" key="3">
    <source>
        <dbReference type="PROSITE-ProRule" id="PRU00339"/>
    </source>
</evidence>
<dbReference type="InterPro" id="IPR052346">
    <property type="entry name" value="O-mannosyl-transferase_TMTC"/>
</dbReference>
<keyword evidence="4" id="KW-0812">Transmembrane</keyword>
<keyword evidence="4" id="KW-0472">Membrane</keyword>
<organism evidence="5 6">
    <name type="scientific">Candidatus Desantisbacteria bacterium CG_4_9_14_3_um_filter_40_11</name>
    <dbReference type="NCBI Taxonomy" id="1974546"/>
    <lineage>
        <taxon>Bacteria</taxon>
        <taxon>Candidatus Desantisiibacteriota</taxon>
    </lineage>
</organism>
<feature type="transmembrane region" description="Helical" evidence="4">
    <location>
        <begin position="342"/>
        <end position="361"/>
    </location>
</feature>
<dbReference type="InterPro" id="IPR011990">
    <property type="entry name" value="TPR-like_helical_dom_sf"/>
</dbReference>
<evidence type="ECO:0000256" key="1">
    <source>
        <dbReference type="ARBA" id="ARBA00022737"/>
    </source>
</evidence>
<feature type="transmembrane region" description="Helical" evidence="4">
    <location>
        <begin position="120"/>
        <end position="141"/>
    </location>
</feature>
<name>A0A2M8AV96_9BACT</name>
<comment type="caution">
    <text evidence="5">The sequence shown here is derived from an EMBL/GenBank/DDBJ whole genome shotgun (WGS) entry which is preliminary data.</text>
</comment>
<feature type="transmembrane region" description="Helical" evidence="4">
    <location>
        <begin position="310"/>
        <end position="330"/>
    </location>
</feature>
<dbReference type="Pfam" id="PF14559">
    <property type="entry name" value="TPR_19"/>
    <property type="match status" value="1"/>
</dbReference>
<dbReference type="InterPro" id="IPR019734">
    <property type="entry name" value="TPR_rpt"/>
</dbReference>
<feature type="transmembrane region" description="Helical" evidence="4">
    <location>
        <begin position="367"/>
        <end position="383"/>
    </location>
</feature>